<keyword evidence="2" id="KW-1185">Reference proteome</keyword>
<organism evidence="1 2">
    <name type="scientific">Thermoactinomyces intermedius</name>
    <dbReference type="NCBI Taxonomy" id="2024"/>
    <lineage>
        <taxon>Bacteria</taxon>
        <taxon>Bacillati</taxon>
        <taxon>Bacillota</taxon>
        <taxon>Bacilli</taxon>
        <taxon>Bacillales</taxon>
        <taxon>Thermoactinomycetaceae</taxon>
        <taxon>Thermoactinomyces</taxon>
    </lineage>
</organism>
<name>A0A8I1DF98_THEIN</name>
<proteinExistence type="predicted"/>
<gene>
    <name evidence="1" type="ORF">I8U20_04650</name>
</gene>
<reference evidence="1 2" key="1">
    <citation type="submission" date="2020-12" db="EMBL/GenBank/DDBJ databases">
        <title>WGS of Thermoactinomyces spp.</title>
        <authorList>
            <person name="Cheng K."/>
        </authorList>
    </citation>
    <scope>NUCLEOTIDE SEQUENCE [LARGE SCALE GENOMIC DNA]</scope>
    <source>
        <strain evidence="2">CICC 10671\DSM 43846</strain>
    </source>
</reference>
<dbReference type="EMBL" id="JAECVW010000002">
    <property type="protein sequence ID" value="MBH8594616.1"/>
    <property type="molecule type" value="Genomic_DNA"/>
</dbReference>
<comment type="caution">
    <text evidence="1">The sequence shown here is derived from an EMBL/GenBank/DDBJ whole genome shotgun (WGS) entry which is preliminary data.</text>
</comment>
<accession>A0A8I1DF98</accession>
<protein>
    <submittedName>
        <fullName evidence="1">Uncharacterized protein</fullName>
    </submittedName>
</protein>
<dbReference type="AlphaFoldDB" id="A0A8I1DF98"/>
<evidence type="ECO:0000313" key="1">
    <source>
        <dbReference type="EMBL" id="MBH8594616.1"/>
    </source>
</evidence>
<evidence type="ECO:0000313" key="2">
    <source>
        <dbReference type="Proteomes" id="UP000633619"/>
    </source>
</evidence>
<sequence length="333" mass="39217">MQLPGWLQSWKWDQRWQETGFEFLDEAAFLDELAQFMDREADLIVFAEARDLSIPRGIVLAYQPLVEHQIFAIFQGCVSYPLAIPADLDEVRRFSDYYLSPGWQMEQMRLPHHTIPQVWRGTSQRQLTPLTEERLKWSSFYIGVGHYEHEMVDLENSAAFNPFLRTDRMVTATADGGQWSQWYTNYSGSIFSLYRIPMEDQWGIFYLFVHYRPCPYLEGKRQTLNKLASEEKPAGKLPVDAPFDVVLALDQFPFYQLFTIEELKEEALNGNYEWFIHLLGYLDCPLVKREIGDLEQVFADFADCRHEKIRREVTTLAHLHGWRNLLNQLQEND</sequence>
<dbReference type="RefSeq" id="WP_181731867.1">
    <property type="nucleotide sequence ID" value="NZ_JACEIR010000004.1"/>
</dbReference>
<dbReference type="Proteomes" id="UP000633619">
    <property type="component" value="Unassembled WGS sequence"/>
</dbReference>